<feature type="domain" description="CBS" evidence="7">
    <location>
        <begin position="352"/>
        <end position="408"/>
    </location>
</feature>
<dbReference type="PROSITE" id="PS51371">
    <property type="entry name" value="CBS"/>
    <property type="match status" value="1"/>
</dbReference>
<feature type="domain" description="GGDEF" evidence="6">
    <location>
        <begin position="198"/>
        <end position="328"/>
    </location>
</feature>
<keyword evidence="3" id="KW-0597">Phosphoprotein</keyword>
<dbReference type="GO" id="GO:0052621">
    <property type="term" value="F:diguanylate cyclase activity"/>
    <property type="evidence" value="ECO:0007669"/>
    <property type="project" value="UniProtKB-EC"/>
</dbReference>
<dbReference type="GO" id="GO:0043709">
    <property type="term" value="P:cell adhesion involved in single-species biofilm formation"/>
    <property type="evidence" value="ECO:0007669"/>
    <property type="project" value="TreeGrafter"/>
</dbReference>
<evidence type="ECO:0000256" key="2">
    <source>
        <dbReference type="ARBA" id="ARBA00034247"/>
    </source>
</evidence>
<dbReference type="CDD" id="cd00156">
    <property type="entry name" value="REC"/>
    <property type="match status" value="1"/>
</dbReference>
<dbReference type="InterPro" id="IPR050469">
    <property type="entry name" value="Diguanylate_Cyclase"/>
</dbReference>
<dbReference type="Pfam" id="PF00990">
    <property type="entry name" value="GGDEF"/>
    <property type="match status" value="1"/>
</dbReference>
<feature type="modified residue" description="4-aspartylphosphate" evidence="3">
    <location>
        <position position="88"/>
    </location>
</feature>
<dbReference type="Gene3D" id="3.30.70.270">
    <property type="match status" value="1"/>
</dbReference>
<gene>
    <name evidence="8" type="primary">pleD_5</name>
    <name evidence="8" type="ORF">Enr8_33250</name>
</gene>
<accession>A0A5C5UYI4</accession>
<dbReference type="GO" id="GO:1902201">
    <property type="term" value="P:negative regulation of bacterial-type flagellum-dependent cell motility"/>
    <property type="evidence" value="ECO:0007669"/>
    <property type="project" value="TreeGrafter"/>
</dbReference>
<dbReference type="InterPro" id="IPR043128">
    <property type="entry name" value="Rev_trsase/Diguanyl_cyclase"/>
</dbReference>
<evidence type="ECO:0000259" key="6">
    <source>
        <dbReference type="PROSITE" id="PS50887"/>
    </source>
</evidence>
<dbReference type="InterPro" id="IPR029787">
    <property type="entry name" value="Nucleotide_cyclase"/>
</dbReference>
<dbReference type="PROSITE" id="PS50887">
    <property type="entry name" value="GGDEF"/>
    <property type="match status" value="1"/>
</dbReference>
<dbReference type="EMBL" id="SJPF01000004">
    <property type="protein sequence ID" value="TWT31404.1"/>
    <property type="molecule type" value="Genomic_DNA"/>
</dbReference>
<protein>
    <recommendedName>
        <fullName evidence="1">diguanylate cyclase</fullName>
        <ecNumber evidence="1">2.7.7.65</ecNumber>
    </recommendedName>
</protein>
<evidence type="ECO:0000256" key="4">
    <source>
        <dbReference type="PROSITE-ProRule" id="PRU00703"/>
    </source>
</evidence>
<dbReference type="InterPro" id="IPR011006">
    <property type="entry name" value="CheY-like_superfamily"/>
</dbReference>
<name>A0A5C5UYI4_9BACT</name>
<dbReference type="GO" id="GO:0000160">
    <property type="term" value="P:phosphorelay signal transduction system"/>
    <property type="evidence" value="ECO:0007669"/>
    <property type="project" value="InterPro"/>
</dbReference>
<comment type="caution">
    <text evidence="8">The sequence shown here is derived from an EMBL/GenBank/DDBJ whole genome shotgun (WGS) entry which is preliminary data.</text>
</comment>
<dbReference type="PROSITE" id="PS50110">
    <property type="entry name" value="RESPONSE_REGULATORY"/>
    <property type="match status" value="1"/>
</dbReference>
<evidence type="ECO:0000256" key="3">
    <source>
        <dbReference type="PROSITE-ProRule" id="PRU00169"/>
    </source>
</evidence>
<keyword evidence="9" id="KW-1185">Reference proteome</keyword>
<comment type="catalytic activity">
    <reaction evidence="2">
        <text>2 GTP = 3',3'-c-di-GMP + 2 diphosphate</text>
        <dbReference type="Rhea" id="RHEA:24898"/>
        <dbReference type="ChEBI" id="CHEBI:33019"/>
        <dbReference type="ChEBI" id="CHEBI:37565"/>
        <dbReference type="ChEBI" id="CHEBI:58805"/>
        <dbReference type="EC" id="2.7.7.65"/>
    </reaction>
</comment>
<dbReference type="Gene3D" id="3.40.50.2300">
    <property type="match status" value="1"/>
</dbReference>
<dbReference type="CDD" id="cd02205">
    <property type="entry name" value="CBS_pair_SF"/>
    <property type="match status" value="1"/>
</dbReference>
<dbReference type="SUPFAM" id="SSF55073">
    <property type="entry name" value="Nucleotide cyclase"/>
    <property type="match status" value="1"/>
</dbReference>
<dbReference type="InterPro" id="IPR001789">
    <property type="entry name" value="Sig_transdc_resp-reg_receiver"/>
</dbReference>
<organism evidence="8 9">
    <name type="scientific">Blastopirellula retiformator</name>
    <dbReference type="NCBI Taxonomy" id="2527970"/>
    <lineage>
        <taxon>Bacteria</taxon>
        <taxon>Pseudomonadati</taxon>
        <taxon>Planctomycetota</taxon>
        <taxon>Planctomycetia</taxon>
        <taxon>Pirellulales</taxon>
        <taxon>Pirellulaceae</taxon>
        <taxon>Blastopirellula</taxon>
    </lineage>
</organism>
<dbReference type="InterPro" id="IPR000160">
    <property type="entry name" value="GGDEF_dom"/>
</dbReference>
<dbReference type="AlphaFoldDB" id="A0A5C5UYI4"/>
<evidence type="ECO:0000256" key="1">
    <source>
        <dbReference type="ARBA" id="ARBA00012528"/>
    </source>
</evidence>
<dbReference type="SMART" id="SM00448">
    <property type="entry name" value="REC"/>
    <property type="match status" value="1"/>
</dbReference>
<dbReference type="SUPFAM" id="SSF52172">
    <property type="entry name" value="CheY-like"/>
    <property type="match status" value="1"/>
</dbReference>
<evidence type="ECO:0000259" key="5">
    <source>
        <dbReference type="PROSITE" id="PS50110"/>
    </source>
</evidence>
<dbReference type="NCBIfam" id="TIGR00254">
    <property type="entry name" value="GGDEF"/>
    <property type="match status" value="1"/>
</dbReference>
<evidence type="ECO:0000259" key="7">
    <source>
        <dbReference type="PROSITE" id="PS51371"/>
    </source>
</evidence>
<dbReference type="GO" id="GO:0005886">
    <property type="term" value="C:plasma membrane"/>
    <property type="evidence" value="ECO:0007669"/>
    <property type="project" value="TreeGrafter"/>
</dbReference>
<evidence type="ECO:0000313" key="8">
    <source>
        <dbReference type="EMBL" id="TWT31404.1"/>
    </source>
</evidence>
<dbReference type="Gene3D" id="3.10.580.10">
    <property type="entry name" value="CBS-domain"/>
    <property type="match status" value="1"/>
</dbReference>
<dbReference type="PANTHER" id="PTHR45138:SF9">
    <property type="entry name" value="DIGUANYLATE CYCLASE DGCM-RELATED"/>
    <property type="match status" value="1"/>
</dbReference>
<dbReference type="InterPro" id="IPR046342">
    <property type="entry name" value="CBS_dom_sf"/>
</dbReference>
<evidence type="ECO:0000313" key="9">
    <source>
        <dbReference type="Proteomes" id="UP000318878"/>
    </source>
</evidence>
<dbReference type="SUPFAM" id="SSF54631">
    <property type="entry name" value="CBS-domain pair"/>
    <property type="match status" value="1"/>
</dbReference>
<reference evidence="8 9" key="1">
    <citation type="submission" date="2019-02" db="EMBL/GenBank/DDBJ databases">
        <title>Deep-cultivation of Planctomycetes and their phenomic and genomic characterization uncovers novel biology.</title>
        <authorList>
            <person name="Wiegand S."/>
            <person name="Jogler M."/>
            <person name="Boedeker C."/>
            <person name="Pinto D."/>
            <person name="Vollmers J."/>
            <person name="Rivas-Marin E."/>
            <person name="Kohn T."/>
            <person name="Peeters S.H."/>
            <person name="Heuer A."/>
            <person name="Rast P."/>
            <person name="Oberbeckmann S."/>
            <person name="Bunk B."/>
            <person name="Jeske O."/>
            <person name="Meyerdierks A."/>
            <person name="Storesund J.E."/>
            <person name="Kallscheuer N."/>
            <person name="Luecker S."/>
            <person name="Lage O.M."/>
            <person name="Pohl T."/>
            <person name="Merkel B.J."/>
            <person name="Hornburger P."/>
            <person name="Mueller R.-W."/>
            <person name="Bruemmer F."/>
            <person name="Labrenz M."/>
            <person name="Spormann A.M."/>
            <person name="Op Den Camp H."/>
            <person name="Overmann J."/>
            <person name="Amann R."/>
            <person name="Jetten M.S.M."/>
            <person name="Mascher T."/>
            <person name="Medema M.H."/>
            <person name="Devos D.P."/>
            <person name="Kaster A.-K."/>
            <person name="Ovreas L."/>
            <person name="Rohde M."/>
            <person name="Galperin M.Y."/>
            <person name="Jogler C."/>
        </authorList>
    </citation>
    <scope>NUCLEOTIDE SEQUENCE [LARGE SCALE GENOMIC DNA]</scope>
    <source>
        <strain evidence="8 9">Enr8</strain>
    </source>
</reference>
<dbReference type="EC" id="2.7.7.65" evidence="1"/>
<keyword evidence="4" id="KW-0129">CBS domain</keyword>
<dbReference type="SMART" id="SM00267">
    <property type="entry name" value="GGDEF"/>
    <property type="match status" value="1"/>
</dbReference>
<dbReference type="PANTHER" id="PTHR45138">
    <property type="entry name" value="REGULATORY COMPONENTS OF SENSORY TRANSDUCTION SYSTEM"/>
    <property type="match status" value="1"/>
</dbReference>
<sequence length="498" mass="54579">MFQMASKAAAAAMSPKVNALLDFLSVIQQETFMQRRPLRVLLVSQDRSFLRRTAEFLSACRIAAYVVADAEQAEWALASREPDIVVVDTAMPKAWSVLQSPRRERHTTQAYVYAIAITDDDSPDRVFEALAGGADDIIPRPLRFTELLVRVRSAARSLEVESRLYRRVGRRSTSGLGNSGVLLRLLREDLRDAATTGNEVSVALFDIDYALRFGADSGFDRIVEQVTSTISGEMLPTYRMCQPSVDQLAVLLPNSTSDEAYQWAEEVRQKIASTEFQHADTTLKLTVSGGVAASADSGPIAEEMWENVQERLDFAKNSGGNFVASLRQLQNEDAAGGSHGRLFDGTTTSDVLRPAFVHLSTTTPADEVIAAFAKHDLDVAPVLDAQRQFAGAITRDVVQNRAVRSRELTAAELVDPNFPQMDSNASFSELVNFFAEHPTPCVAIVDHGKPLGFVSRDDLALLSEPLDSSSYAESIDDIPTTEFYVVSRPQLLEVGAEA</sequence>
<dbReference type="Pfam" id="PF00571">
    <property type="entry name" value="CBS"/>
    <property type="match status" value="2"/>
</dbReference>
<proteinExistence type="predicted"/>
<dbReference type="OrthoDB" id="244540at2"/>
<feature type="domain" description="Response regulatory" evidence="5">
    <location>
        <begin position="39"/>
        <end position="155"/>
    </location>
</feature>
<dbReference type="Proteomes" id="UP000318878">
    <property type="component" value="Unassembled WGS sequence"/>
</dbReference>
<dbReference type="Pfam" id="PF00072">
    <property type="entry name" value="Response_reg"/>
    <property type="match status" value="1"/>
</dbReference>
<dbReference type="InterPro" id="IPR000644">
    <property type="entry name" value="CBS_dom"/>
</dbReference>